<keyword evidence="6" id="KW-1185">Reference proteome</keyword>
<dbReference type="PANTHER" id="PTHR47577">
    <property type="entry name" value="THAP DOMAIN-CONTAINING PROTEIN 6"/>
    <property type="match status" value="1"/>
</dbReference>
<dbReference type="Pfam" id="PF21788">
    <property type="entry name" value="TNP-like_GBD"/>
    <property type="match status" value="1"/>
</dbReference>
<dbReference type="Proteomes" id="UP000092462">
    <property type="component" value="Unassembled WGS sequence"/>
</dbReference>
<feature type="domain" description="Transposable element P transposase-like GTP-binding insertion" evidence="3">
    <location>
        <begin position="358"/>
        <end position="481"/>
    </location>
</feature>
<feature type="domain" description="Transposable element P transposase-like RNase H" evidence="2">
    <location>
        <begin position="187"/>
        <end position="327"/>
    </location>
</feature>
<dbReference type="InterPro" id="IPR048367">
    <property type="entry name" value="TNP-like_RNaseH_C"/>
</dbReference>
<evidence type="ECO:0000259" key="2">
    <source>
        <dbReference type="Pfam" id="PF21787"/>
    </source>
</evidence>
<evidence type="ECO:0000259" key="4">
    <source>
        <dbReference type="Pfam" id="PF21789"/>
    </source>
</evidence>
<evidence type="ECO:0008006" key="7">
    <source>
        <dbReference type="Google" id="ProtNLM"/>
    </source>
</evidence>
<name>A0A1B0D745_PHLPP</name>
<evidence type="ECO:0000313" key="5">
    <source>
        <dbReference type="EnsemblMetazoa" id="PPAI003368-PA"/>
    </source>
</evidence>
<feature type="domain" description="THAP9-like helix-turn-helix" evidence="1">
    <location>
        <begin position="116"/>
        <end position="181"/>
    </location>
</feature>
<feature type="domain" description="Transposable element P transposase-like RNase H C-terminal" evidence="4">
    <location>
        <begin position="562"/>
        <end position="590"/>
    </location>
</feature>
<sequence>MLVIGDHDDNDSEIEWLIDPDTDDDMSGEWRVDRDLPASIDTEPQPPHSKAAIRELKAEIQKLQEKVMVLKKKNQALNMKIRRRDEKIAKLQSSSCKSSVNTANICERCKTSFSLESLSGVIRQIVERILARGEREFFNEKYEEELKFFAVQLHFISPKAYRFLRSELENILPSEITILRWLRVIDCQPGFSDEALTSLQNYVASQNRLVWCQLLFDEMYIHRHIDIIGGKVYGFAFLGNACEGNGEAMINDGDNGEATQVLVFMLVSIDMQWKIPIGYFPISKMAAPEKSQLIYEAITLSEKTGVKVLGITFDGAPVNLSAVKKLGCDLRKDDGECYTINHGVGCTTREIFVHPDPCHMVKMIRNHFANHQLVDGDGQEIKFEYVRLLHEYQQNSGAGIRLKGNKLTDSHVAFSQNSMNVELAAQVLSKSVADAIDYCRVELRLSKFEGSEATSKFLRICNGAFDVLNTQNCTHKGFKAPIVDENCEEITKFCEEAVSYFTDLHIRIHDKARDTQKLQPISDSQIKTGFIGLRACLRNLPAISIKMREFTQGGFLTYPLLQDHLEFFFGEIRTKLGCNTNPTIYQFRAILKRLLTCVQMGNLLDNTNCKAQSGVIQTLHVKAVMKVERSGHSEPNDVELEPIAEPTDEDVVGKEVLAVHLTADMLASKVRLDCEICVNYLCYRRYYICWCEDCGRSLKLPQYDKKLYKKKNVSGPSTFKAAG</sequence>
<dbReference type="InterPro" id="IPR048365">
    <property type="entry name" value="TNP-like_RNaseH_N"/>
</dbReference>
<evidence type="ECO:0000259" key="3">
    <source>
        <dbReference type="Pfam" id="PF21788"/>
    </source>
</evidence>
<dbReference type="Pfam" id="PF12017">
    <property type="entry name" value="Tnp_P_element"/>
    <property type="match status" value="1"/>
</dbReference>
<dbReference type="EMBL" id="AJVK01026634">
    <property type="status" value="NOT_ANNOTATED_CDS"/>
    <property type="molecule type" value="Genomic_DNA"/>
</dbReference>
<protein>
    <recommendedName>
        <fullName evidence="7">THAP-type domain-containing protein</fullName>
    </recommendedName>
</protein>
<evidence type="ECO:0000313" key="6">
    <source>
        <dbReference type="Proteomes" id="UP000092462"/>
    </source>
</evidence>
<dbReference type="InterPro" id="IPR021896">
    <property type="entry name" value="THAP9-like_HTH"/>
</dbReference>
<dbReference type="Pfam" id="PF21787">
    <property type="entry name" value="TNP-like_RNaseH_N"/>
    <property type="match status" value="1"/>
</dbReference>
<dbReference type="Pfam" id="PF21789">
    <property type="entry name" value="TNP-like_RNaseH_C"/>
    <property type="match status" value="1"/>
</dbReference>
<dbReference type="PANTHER" id="PTHR47577:SF2">
    <property type="entry name" value="THAP DOMAIN CONTAINING 9"/>
    <property type="match status" value="1"/>
</dbReference>
<proteinExistence type="predicted"/>
<dbReference type="VEuPathDB" id="VectorBase:PPAI003368"/>
<reference evidence="5" key="1">
    <citation type="submission" date="2022-08" db="UniProtKB">
        <authorList>
            <consortium name="EnsemblMetazoa"/>
        </authorList>
    </citation>
    <scope>IDENTIFICATION</scope>
    <source>
        <strain evidence="5">Israel</strain>
    </source>
</reference>
<organism evidence="5 6">
    <name type="scientific">Phlebotomus papatasi</name>
    <name type="common">Sandfly</name>
    <dbReference type="NCBI Taxonomy" id="29031"/>
    <lineage>
        <taxon>Eukaryota</taxon>
        <taxon>Metazoa</taxon>
        <taxon>Ecdysozoa</taxon>
        <taxon>Arthropoda</taxon>
        <taxon>Hexapoda</taxon>
        <taxon>Insecta</taxon>
        <taxon>Pterygota</taxon>
        <taxon>Neoptera</taxon>
        <taxon>Endopterygota</taxon>
        <taxon>Diptera</taxon>
        <taxon>Nematocera</taxon>
        <taxon>Psychodoidea</taxon>
        <taxon>Psychodidae</taxon>
        <taxon>Phlebotomus</taxon>
        <taxon>Phlebotomus</taxon>
    </lineage>
</organism>
<dbReference type="EnsemblMetazoa" id="PPAI003368-RA">
    <property type="protein sequence ID" value="PPAI003368-PA"/>
    <property type="gene ID" value="PPAI003368"/>
</dbReference>
<dbReference type="AlphaFoldDB" id="A0A1B0D745"/>
<evidence type="ECO:0000259" key="1">
    <source>
        <dbReference type="Pfam" id="PF12017"/>
    </source>
</evidence>
<dbReference type="VEuPathDB" id="VectorBase:PPAPM1_004403"/>
<accession>A0A1B0D745</accession>
<dbReference type="InterPro" id="IPR048366">
    <property type="entry name" value="TNP-like_GBD"/>
</dbReference>